<protein>
    <submittedName>
        <fullName evidence="1">Uncharacterized protein</fullName>
    </submittedName>
</protein>
<reference evidence="1 2" key="1">
    <citation type="submission" date="2021-05" db="EMBL/GenBank/DDBJ databases">
        <title>Shewanella sp. JM162201.</title>
        <authorList>
            <person name="Xu S."/>
            <person name="Li A."/>
        </authorList>
    </citation>
    <scope>NUCLEOTIDE SEQUENCE [LARGE SCALE GENOMIC DNA]</scope>
    <source>
        <strain evidence="1 2">JM162201</strain>
    </source>
</reference>
<proteinExistence type="predicted"/>
<dbReference type="Proteomes" id="UP001195903">
    <property type="component" value="Unassembled WGS sequence"/>
</dbReference>
<comment type="caution">
    <text evidence="1">The sequence shown here is derived from an EMBL/GenBank/DDBJ whole genome shotgun (WGS) entry which is preliminary data.</text>
</comment>
<gene>
    <name evidence="1" type="ORF">KJI95_02025</name>
</gene>
<name>A0ABS5UYU1_9GAMM</name>
<organism evidence="1 2">
    <name type="scientific">Shewanella jiangmenensis</name>
    <dbReference type="NCBI Taxonomy" id="2837387"/>
    <lineage>
        <taxon>Bacteria</taxon>
        <taxon>Pseudomonadati</taxon>
        <taxon>Pseudomonadota</taxon>
        <taxon>Gammaproteobacteria</taxon>
        <taxon>Alteromonadales</taxon>
        <taxon>Shewanellaceae</taxon>
        <taxon>Shewanella</taxon>
    </lineage>
</organism>
<dbReference type="EMBL" id="JAHEPS010000001">
    <property type="protein sequence ID" value="MBT1443307.1"/>
    <property type="molecule type" value="Genomic_DNA"/>
</dbReference>
<sequence>MIKFIDDMDIYKKIEQKLVELGLAELNSRPYDCAHSVLECNASDQRLVVVGFNGSDADLEWTNLSAVQHGKANPLESNVINGAQGAWLSTTLPKRLLALPEELGFSSSSTVYTNAILLCSENAAAVKKKAKAVGFSGVDVLVDRSLDFFEQVTIAEFKPDLILAYSNSLNDLSAASVLRKRFAVGEIYQSNRSRYYNTFSFMSQIAGRRVPVVCIRHMSRFKPCVESIREAWDFQVKTNG</sequence>
<keyword evidence="2" id="KW-1185">Reference proteome</keyword>
<accession>A0ABS5UYU1</accession>
<evidence type="ECO:0000313" key="1">
    <source>
        <dbReference type="EMBL" id="MBT1443307.1"/>
    </source>
</evidence>
<evidence type="ECO:0000313" key="2">
    <source>
        <dbReference type="Proteomes" id="UP001195903"/>
    </source>
</evidence>